<organism evidence="2 3">
    <name type="scientific">Vibrio paucivorans</name>
    <dbReference type="NCBI Taxonomy" id="2829489"/>
    <lineage>
        <taxon>Bacteria</taxon>
        <taxon>Pseudomonadati</taxon>
        <taxon>Pseudomonadota</taxon>
        <taxon>Gammaproteobacteria</taxon>
        <taxon>Vibrionales</taxon>
        <taxon>Vibrionaceae</taxon>
        <taxon>Vibrio</taxon>
    </lineage>
</organism>
<dbReference type="AlphaFoldDB" id="A0A9X3CH57"/>
<dbReference type="RefSeq" id="WP_252032173.1">
    <property type="nucleotide sequence ID" value="NZ_JAKRRX010000132.1"/>
</dbReference>
<dbReference type="SUPFAM" id="SSF103515">
    <property type="entry name" value="Autotransporter"/>
    <property type="match status" value="1"/>
</dbReference>
<dbReference type="EMBL" id="JAKRRX010000132">
    <property type="protein sequence ID" value="MCW8335671.1"/>
    <property type="molecule type" value="Genomic_DNA"/>
</dbReference>
<sequence length="170" mass="18506">MKKSFRIVPLTLALVTACASGSAFSAERNRSFEAGATLVGDQTLATLGYSHEIGNNIVAGGGFSFGTEAVEFEEPNDQDAWGLYANIGYKFQIAEFDIIPKVGINYLNADVEFEDSSMADFNLDNVYPSVGGTVNWRMIGLTVDYGKLSETYNDQDIEEDVVRVTASVNF</sequence>
<gene>
    <name evidence="2" type="ORF">MD483_17820</name>
</gene>
<dbReference type="Proteomes" id="UP001155586">
    <property type="component" value="Unassembled WGS sequence"/>
</dbReference>
<dbReference type="PROSITE" id="PS51257">
    <property type="entry name" value="PROKAR_LIPOPROTEIN"/>
    <property type="match status" value="1"/>
</dbReference>
<keyword evidence="1" id="KW-0732">Signal</keyword>
<reference evidence="2" key="1">
    <citation type="submission" date="2022-02" db="EMBL/GenBank/DDBJ databases">
        <title>Vibrio sp. nov., a new bacterium isolated from Bohai sea, China.</title>
        <authorList>
            <person name="Yuan Y."/>
        </authorList>
    </citation>
    <scope>NUCLEOTIDE SEQUENCE</scope>
    <source>
        <strain evidence="2">DBSS07</strain>
    </source>
</reference>
<evidence type="ECO:0000313" key="2">
    <source>
        <dbReference type="EMBL" id="MCW8335671.1"/>
    </source>
</evidence>
<name>A0A9X3CH57_9VIBR</name>
<evidence type="ECO:0000256" key="1">
    <source>
        <dbReference type="SAM" id="SignalP"/>
    </source>
</evidence>
<protein>
    <submittedName>
        <fullName evidence="2">Porin family protein</fullName>
    </submittedName>
</protein>
<comment type="caution">
    <text evidence="2">The sequence shown here is derived from an EMBL/GenBank/DDBJ whole genome shotgun (WGS) entry which is preliminary data.</text>
</comment>
<accession>A0A9X3CH57</accession>
<feature type="chain" id="PRO_5040804493" evidence="1">
    <location>
        <begin position="26"/>
        <end position="170"/>
    </location>
</feature>
<feature type="signal peptide" evidence="1">
    <location>
        <begin position="1"/>
        <end position="25"/>
    </location>
</feature>
<evidence type="ECO:0000313" key="3">
    <source>
        <dbReference type="Proteomes" id="UP001155586"/>
    </source>
</evidence>
<proteinExistence type="predicted"/>
<keyword evidence="3" id="KW-1185">Reference proteome</keyword>
<dbReference type="InterPro" id="IPR036709">
    <property type="entry name" value="Autotransporte_beta_dom_sf"/>
</dbReference>